<feature type="transmembrane region" description="Helical" evidence="6">
    <location>
        <begin position="139"/>
        <end position="157"/>
    </location>
</feature>
<keyword evidence="8" id="KW-1185">Reference proteome</keyword>
<feature type="transmembrane region" description="Helical" evidence="6">
    <location>
        <begin position="190"/>
        <end position="210"/>
    </location>
</feature>
<sequence>MQPKYLAVLYFLVLLADMAVIAADIPYARFATKPLLMIVLGFFCWARTGGLHLRARNLIFAAIIFSWGGDVLLLFPENFVPGLLSFLTAHALYIAFFLQVRPRPRIGIPEIATAAGVAVYAILLVSLLAPRLGVLKPAVMVYTVVISVMLLSALRAFGWQSGITGRLCVAGALLFVLSDSVLAVEKFHTAFTGAGLLVMLTYGLAQWMIVEGSARYFGALRRK</sequence>
<keyword evidence="4 6" id="KW-1133">Transmembrane helix</keyword>
<evidence type="ECO:0008006" key="9">
    <source>
        <dbReference type="Google" id="ProtNLM"/>
    </source>
</evidence>
<dbReference type="Proteomes" id="UP000246099">
    <property type="component" value="Chromosome"/>
</dbReference>
<organism evidence="7 8">
    <name type="scientific">Chitinophaga alhagiae</name>
    <dbReference type="NCBI Taxonomy" id="2203219"/>
    <lineage>
        <taxon>Bacteria</taxon>
        <taxon>Pseudomonadati</taxon>
        <taxon>Bacteroidota</taxon>
        <taxon>Chitinophagia</taxon>
        <taxon>Chitinophagales</taxon>
        <taxon>Chitinophagaceae</taxon>
        <taxon>Chitinophaga</taxon>
    </lineage>
</organism>
<feature type="transmembrane region" description="Helical" evidence="6">
    <location>
        <begin position="58"/>
        <end position="76"/>
    </location>
</feature>
<dbReference type="PANTHER" id="PTHR31885:SF6">
    <property type="entry name" value="GH04784P"/>
    <property type="match status" value="1"/>
</dbReference>
<reference evidence="7 8" key="1">
    <citation type="submission" date="2018-05" db="EMBL/GenBank/DDBJ databases">
        <title>Chitinophaga sp. nov., isolated from rhizosphere soil of Alhagi.</title>
        <authorList>
            <person name="Liu Y."/>
        </authorList>
    </citation>
    <scope>NUCLEOTIDE SEQUENCE [LARGE SCALE GENOMIC DNA]</scope>
    <source>
        <strain evidence="7 8">T22</strain>
    </source>
</reference>
<feature type="transmembrane region" description="Helical" evidence="6">
    <location>
        <begin position="164"/>
        <end position="184"/>
    </location>
</feature>
<feature type="transmembrane region" description="Helical" evidence="6">
    <location>
        <begin position="32"/>
        <end position="51"/>
    </location>
</feature>
<accession>A0ABM6WCH1</accession>
<proteinExistence type="inferred from homology"/>
<dbReference type="InterPro" id="IPR012506">
    <property type="entry name" value="TMEM86B-like"/>
</dbReference>
<keyword evidence="5 6" id="KW-0472">Membrane</keyword>
<gene>
    <name evidence="7" type="ORF">DLD77_08325</name>
</gene>
<feature type="transmembrane region" description="Helical" evidence="6">
    <location>
        <begin position="82"/>
        <end position="100"/>
    </location>
</feature>
<evidence type="ECO:0000256" key="5">
    <source>
        <dbReference type="ARBA" id="ARBA00023136"/>
    </source>
</evidence>
<dbReference type="RefSeq" id="WP_119077913.1">
    <property type="nucleotide sequence ID" value="NZ_CP029600.1"/>
</dbReference>
<dbReference type="PANTHER" id="PTHR31885">
    <property type="entry name" value="GH04784P"/>
    <property type="match status" value="1"/>
</dbReference>
<evidence type="ECO:0000256" key="6">
    <source>
        <dbReference type="SAM" id="Phobius"/>
    </source>
</evidence>
<evidence type="ECO:0000256" key="4">
    <source>
        <dbReference type="ARBA" id="ARBA00022989"/>
    </source>
</evidence>
<dbReference type="EMBL" id="CP029600">
    <property type="protein sequence ID" value="AWO01704.1"/>
    <property type="molecule type" value="Genomic_DNA"/>
</dbReference>
<comment type="subcellular location">
    <subcellularLocation>
        <location evidence="1">Membrane</location>
        <topology evidence="1">Multi-pass membrane protein</topology>
    </subcellularLocation>
</comment>
<evidence type="ECO:0000313" key="8">
    <source>
        <dbReference type="Proteomes" id="UP000246099"/>
    </source>
</evidence>
<dbReference type="Pfam" id="PF07947">
    <property type="entry name" value="YhhN"/>
    <property type="match status" value="1"/>
</dbReference>
<evidence type="ECO:0000313" key="7">
    <source>
        <dbReference type="EMBL" id="AWO01704.1"/>
    </source>
</evidence>
<evidence type="ECO:0000256" key="1">
    <source>
        <dbReference type="ARBA" id="ARBA00004141"/>
    </source>
</evidence>
<comment type="similarity">
    <text evidence="2">Belongs to the TMEM86 family.</text>
</comment>
<feature type="transmembrane region" description="Helical" evidence="6">
    <location>
        <begin position="112"/>
        <end position="133"/>
    </location>
</feature>
<name>A0ABM6WCH1_9BACT</name>
<protein>
    <recommendedName>
        <fullName evidence="9">Lysoplasmalogenase</fullName>
    </recommendedName>
</protein>
<evidence type="ECO:0000256" key="3">
    <source>
        <dbReference type="ARBA" id="ARBA00022692"/>
    </source>
</evidence>
<evidence type="ECO:0000256" key="2">
    <source>
        <dbReference type="ARBA" id="ARBA00007375"/>
    </source>
</evidence>
<keyword evidence="3 6" id="KW-0812">Transmembrane</keyword>